<evidence type="ECO:0000259" key="2">
    <source>
        <dbReference type="Pfam" id="PF02543"/>
    </source>
</evidence>
<accession>A0A521BFW2</accession>
<dbReference type="InterPro" id="IPR043129">
    <property type="entry name" value="ATPase_NBD"/>
</dbReference>
<evidence type="ECO:0000256" key="1">
    <source>
        <dbReference type="ARBA" id="ARBA00006129"/>
    </source>
</evidence>
<dbReference type="Gene3D" id="3.30.420.40">
    <property type="match status" value="2"/>
</dbReference>
<evidence type="ECO:0000313" key="4">
    <source>
        <dbReference type="EMBL" id="SMO45987.1"/>
    </source>
</evidence>
<dbReference type="Pfam" id="PF02543">
    <property type="entry name" value="Carbam_trans_N"/>
    <property type="match status" value="1"/>
</dbReference>
<dbReference type="Gene3D" id="3.90.870.20">
    <property type="entry name" value="Carbamoyltransferase, C-terminal domain"/>
    <property type="match status" value="1"/>
</dbReference>
<dbReference type="InterPro" id="IPR031730">
    <property type="entry name" value="Carbam_trans_C"/>
</dbReference>
<dbReference type="InterPro" id="IPR051338">
    <property type="entry name" value="NodU/CmcH_Carbamoyltrnsfr"/>
</dbReference>
<keyword evidence="5" id="KW-1185">Reference proteome</keyword>
<gene>
    <name evidence="4" type="ORF">SAMN06265219_102268</name>
</gene>
<reference evidence="4 5" key="1">
    <citation type="submission" date="2017-05" db="EMBL/GenBank/DDBJ databases">
        <authorList>
            <person name="Varghese N."/>
            <person name="Submissions S."/>
        </authorList>
    </citation>
    <scope>NUCLEOTIDE SEQUENCE [LARGE SCALE GENOMIC DNA]</scope>
    <source>
        <strain evidence="4 5">DSM 21985</strain>
    </source>
</reference>
<proteinExistence type="inferred from homology"/>
<keyword evidence="4" id="KW-0808">Transferase</keyword>
<dbReference type="Pfam" id="PF16861">
    <property type="entry name" value="Carbam_trans_C"/>
    <property type="match status" value="1"/>
</dbReference>
<dbReference type="SUPFAM" id="SSF53067">
    <property type="entry name" value="Actin-like ATPase domain"/>
    <property type="match status" value="1"/>
</dbReference>
<dbReference type="PANTHER" id="PTHR34847:SF1">
    <property type="entry name" value="NODULATION PROTEIN U"/>
    <property type="match status" value="1"/>
</dbReference>
<dbReference type="PANTHER" id="PTHR34847">
    <property type="entry name" value="NODULATION PROTEIN U"/>
    <property type="match status" value="1"/>
</dbReference>
<dbReference type="InterPro" id="IPR038152">
    <property type="entry name" value="Carbam_trans_C_sf"/>
</dbReference>
<feature type="domain" description="Carbamoyltransferase C-terminal" evidence="3">
    <location>
        <begin position="425"/>
        <end position="614"/>
    </location>
</feature>
<dbReference type="GO" id="GO:0016740">
    <property type="term" value="F:transferase activity"/>
    <property type="evidence" value="ECO:0007669"/>
    <property type="project" value="UniProtKB-KW"/>
</dbReference>
<evidence type="ECO:0000259" key="3">
    <source>
        <dbReference type="Pfam" id="PF16861"/>
    </source>
</evidence>
<name>A0A521BFW2_9BACT</name>
<dbReference type="CDD" id="cd24098">
    <property type="entry name" value="ASKHA_NBD_TobZ_N"/>
    <property type="match status" value="1"/>
</dbReference>
<dbReference type="EMBL" id="FXTP01000002">
    <property type="protein sequence ID" value="SMO45987.1"/>
    <property type="molecule type" value="Genomic_DNA"/>
</dbReference>
<dbReference type="InterPro" id="IPR003696">
    <property type="entry name" value="Carbtransf_dom"/>
</dbReference>
<comment type="similarity">
    <text evidence="1">Belongs to the NodU/CmcH family.</text>
</comment>
<dbReference type="AlphaFoldDB" id="A0A521BFW2"/>
<sequence>MKPQICYLPSHPNTTMIILGISAFYHDSAACITQDGEILAAAQEERFTRKKHDASFPKEAIRYCLDTANVRLEDLDAIAFYDKPLLKFERLLETYLSFAPRGLKSFITAMPVWLKEKMFMKRIMRDELNQIEEYDPEKVKFVFPEHHLSHAASAFYPSPFEEAAILTIDGVGEWATASICSGKGSEITNLRELTFPHSLGLLYSAFTYFLGFKVNSGEYKLMGLAPYGNPESELLQEYLTKIKTELVDIREDGSIYLNQDYFDYATGLKMIKEKKWEELFGFSKREEEAELQQHEADLALAIQKVTEEIVVLMAKEAKRLTKSNKLCMAGGVALNCVANGAVQNEEIFEDIFIQPAASDAGGAVGAALAAYHIYFDQERKPQEPDSMKGAYLGPEFHAFQIEEQVKSYNPAYQKLDEEALYPQVAQWLDEGKIVGWFQGRMEYGPRALGNRSILADPRTPEMQKKLNLKIKYRESFRPFAPSVMAEQAKYFFEMKSDSPYMLLVQPVKKVLRKMVPGDFDKKTLREKLAHRRSELPAITHIDFSARIQTVHQETNPRYWKLLNAFNEIAGLGMLVNTSFNVRGEPIVCTPEDAYRCFMNTEMDYLVMGDFVFKKEDQPEWEKKVTFDKD</sequence>
<organism evidence="4 5">
    <name type="scientific">Gracilimonas mengyeensis</name>
    <dbReference type="NCBI Taxonomy" id="1302730"/>
    <lineage>
        <taxon>Bacteria</taxon>
        <taxon>Pseudomonadati</taxon>
        <taxon>Balneolota</taxon>
        <taxon>Balneolia</taxon>
        <taxon>Balneolales</taxon>
        <taxon>Balneolaceae</taxon>
        <taxon>Gracilimonas</taxon>
    </lineage>
</organism>
<evidence type="ECO:0000313" key="5">
    <source>
        <dbReference type="Proteomes" id="UP000317557"/>
    </source>
</evidence>
<protein>
    <submittedName>
        <fullName evidence="4">Carbamoyltransferase</fullName>
    </submittedName>
</protein>
<feature type="domain" description="Carbamoyltransferase" evidence="2">
    <location>
        <begin position="18"/>
        <end position="368"/>
    </location>
</feature>
<dbReference type="Proteomes" id="UP000317557">
    <property type="component" value="Unassembled WGS sequence"/>
</dbReference>